<dbReference type="Pfam" id="PF12823">
    <property type="entry name" value="DUF3817"/>
    <property type="match status" value="1"/>
</dbReference>
<evidence type="ECO:0000256" key="5">
    <source>
        <dbReference type="ARBA" id="ARBA00023136"/>
    </source>
</evidence>
<dbReference type="PANTHER" id="PTHR40077:SF1">
    <property type="entry name" value="MEMBRANE PROTEIN"/>
    <property type="match status" value="1"/>
</dbReference>
<organism evidence="8 9">
    <name type="scientific">Xanthomonas manihotis</name>
    <dbReference type="NCBI Taxonomy" id="43353"/>
    <lineage>
        <taxon>Bacteria</taxon>
        <taxon>Pseudomonadati</taxon>
        <taxon>Pseudomonadota</taxon>
        <taxon>Gammaproteobacteria</taxon>
        <taxon>Lysobacterales</taxon>
        <taxon>Lysobacteraceae</taxon>
        <taxon>Xanthomonas</taxon>
    </lineage>
</organism>
<dbReference type="InterPro" id="IPR023845">
    <property type="entry name" value="DUF3817_TM"/>
</dbReference>
<evidence type="ECO:0000256" key="6">
    <source>
        <dbReference type="SAM" id="Phobius"/>
    </source>
</evidence>
<accession>A0A8I1XH45</accession>
<comment type="caution">
    <text evidence="8">The sequence shown here is derived from an EMBL/GenBank/DDBJ whole genome shotgun (WGS) entry which is preliminary data.</text>
</comment>
<dbReference type="Proteomes" id="UP000668572">
    <property type="component" value="Unassembled WGS sequence"/>
</dbReference>
<keyword evidence="3 6" id="KW-0812">Transmembrane</keyword>
<name>A0A8I1XH45_XANMN</name>
<feature type="domain" description="DUF3817" evidence="7">
    <location>
        <begin position="1"/>
        <end position="68"/>
    </location>
</feature>
<dbReference type="NCBIfam" id="TIGR03954">
    <property type="entry name" value="integ_memb_HG"/>
    <property type="match status" value="1"/>
</dbReference>
<evidence type="ECO:0000256" key="1">
    <source>
        <dbReference type="ARBA" id="ARBA00004651"/>
    </source>
</evidence>
<sequence>MFLKYWLHSTELVVWVFWRLHGAAFLFYVAVSVIAALRLRWPWWAWALGLLAALPPLVTVPLELWFRRLGFKGQRQPAH</sequence>
<keyword evidence="4 6" id="KW-1133">Transmembrane helix</keyword>
<dbReference type="GO" id="GO:0005886">
    <property type="term" value="C:plasma membrane"/>
    <property type="evidence" value="ECO:0007669"/>
    <property type="project" value="UniProtKB-SubCell"/>
</dbReference>
<gene>
    <name evidence="8" type="ORF">J7405_06570</name>
</gene>
<dbReference type="EMBL" id="JAGHXW010000021">
    <property type="protein sequence ID" value="MBO9759214.1"/>
    <property type="molecule type" value="Genomic_DNA"/>
</dbReference>
<evidence type="ECO:0000259" key="7">
    <source>
        <dbReference type="Pfam" id="PF12823"/>
    </source>
</evidence>
<keyword evidence="2" id="KW-1003">Cell membrane</keyword>
<feature type="transmembrane region" description="Helical" evidence="6">
    <location>
        <begin position="12"/>
        <end position="37"/>
    </location>
</feature>
<proteinExistence type="predicted"/>
<dbReference type="PANTHER" id="PTHR40077">
    <property type="entry name" value="MEMBRANE PROTEIN-RELATED"/>
    <property type="match status" value="1"/>
</dbReference>
<protein>
    <submittedName>
        <fullName evidence="8">DUF3817 domain-containing protein</fullName>
    </submittedName>
</protein>
<evidence type="ECO:0000256" key="3">
    <source>
        <dbReference type="ARBA" id="ARBA00022692"/>
    </source>
</evidence>
<reference evidence="8" key="1">
    <citation type="submission" date="2021-03" db="EMBL/GenBank/DDBJ databases">
        <title>Molecular characterization of Xanthomonas species pathogenic on Araceae and the development of a triplex TaqMan assay for detection of X. phaseoli pv. dieffenbachiae.</title>
        <authorList>
            <person name="Van Der Wolf J."/>
            <person name="Krijger M."/>
            <person name="Mendes O."/>
            <person name="Brankovics B."/>
            <person name="Bonants P."/>
            <person name="Meekes E."/>
        </authorList>
    </citation>
    <scope>NUCLEOTIDE SEQUENCE</scope>
    <source>
        <strain evidence="8">NBC1264</strain>
    </source>
</reference>
<evidence type="ECO:0000256" key="4">
    <source>
        <dbReference type="ARBA" id="ARBA00022989"/>
    </source>
</evidence>
<evidence type="ECO:0000313" key="9">
    <source>
        <dbReference type="Proteomes" id="UP000668572"/>
    </source>
</evidence>
<keyword evidence="5 6" id="KW-0472">Membrane</keyword>
<comment type="subcellular location">
    <subcellularLocation>
        <location evidence="1">Cell membrane</location>
        <topology evidence="1">Multi-pass membrane protein</topology>
    </subcellularLocation>
</comment>
<evidence type="ECO:0000256" key="2">
    <source>
        <dbReference type="ARBA" id="ARBA00022475"/>
    </source>
</evidence>
<dbReference type="AlphaFoldDB" id="A0A8I1XH45"/>
<evidence type="ECO:0000313" key="8">
    <source>
        <dbReference type="EMBL" id="MBO9759214.1"/>
    </source>
</evidence>
<feature type="transmembrane region" description="Helical" evidence="6">
    <location>
        <begin position="43"/>
        <end position="66"/>
    </location>
</feature>